<evidence type="ECO:0000256" key="3">
    <source>
        <dbReference type="SAM" id="SignalP"/>
    </source>
</evidence>
<dbReference type="SUPFAM" id="SSF53300">
    <property type="entry name" value="vWA-like"/>
    <property type="match status" value="1"/>
</dbReference>
<protein>
    <recommendedName>
        <fullName evidence="8">VWFA domain-containing protein</fullName>
    </recommendedName>
</protein>
<dbReference type="OrthoDB" id="6137429at2759"/>
<keyword evidence="3" id="KW-0732">Signal</keyword>
<dbReference type="CDD" id="cd11304">
    <property type="entry name" value="Cadherin_repeat"/>
    <property type="match status" value="1"/>
</dbReference>
<dbReference type="InterPro" id="IPR015919">
    <property type="entry name" value="Cadherin-like_sf"/>
</dbReference>
<dbReference type="SMART" id="SM00327">
    <property type="entry name" value="VWA"/>
    <property type="match status" value="1"/>
</dbReference>
<dbReference type="SUPFAM" id="SSF49313">
    <property type="entry name" value="Cadherin-like"/>
    <property type="match status" value="1"/>
</dbReference>
<proteinExistence type="predicted"/>
<dbReference type="PROSITE" id="PS50234">
    <property type="entry name" value="VWFA"/>
    <property type="match status" value="1"/>
</dbReference>
<dbReference type="InterPro" id="IPR036465">
    <property type="entry name" value="vWFA_dom_sf"/>
</dbReference>
<dbReference type="Pfam" id="PF00092">
    <property type="entry name" value="VWA"/>
    <property type="match status" value="1"/>
</dbReference>
<sequence>MVGHYSSISVIISMLIATSYGSCGVHQMLDVVVLYDTSSSLTSADIDDQKSFIHNLGFQLYLHPDHTNIAGIGVDNSSHFGWGLRDYMTSTDLWYAMESNLTLTGGGSDLSPGMDMAWNNILSSNARSGSTRWLLVLTSTTVMSSTTSLDAMKAAGVKVGFVSTQPATSYTSLASDSRYIFGGSTWSTIGSSAQAVAELMFCPPYCESFVFYYDLPSTMSVIADTNSNVGYYLTHETSGLNGVGAYNIHCCGALASLEYKAATSGSFVLQVWRAEYLAYQTTITASVGYQSHTFSPKVAIAAGDVLGWYSAGVNPIGIASNCSGELCQKEIRQVTDMGSLAVGDSYAWSSAYPMPDTAFAIKFTMVNGTVPTFSGGDAPVSISESLTVGSSVAVASLTDDLGESLVWSDLGSPYFEYNQTTGLITLMTTLPVTGVETPYFLSLSVFDSCLNTASVAINITTVVVPLAINNLPTEVELGDDTSSETLLIVINATDPAADSISCMLTSILPETTNFRVDDYLNGTAGVFLNADAELDFKTTEEYKIFVTCTGTSSMESFLTVRILDKSVTTPYTVPAWAAGAIVVSVGSVGVVLAMVCFLIVVILATTDEAEVLPPVEEDENAKKPVDDAAQMYKKVDKKETYREGFGEF</sequence>
<evidence type="ECO:0000256" key="1">
    <source>
        <dbReference type="PROSITE-ProRule" id="PRU00043"/>
    </source>
</evidence>
<keyword evidence="2" id="KW-0472">Membrane</keyword>
<keyword evidence="2" id="KW-0812">Transmembrane</keyword>
<evidence type="ECO:0008006" key="8">
    <source>
        <dbReference type="Google" id="ProtNLM"/>
    </source>
</evidence>
<name>A0A8W8J9A8_MAGGI</name>
<dbReference type="GO" id="GO:0005509">
    <property type="term" value="F:calcium ion binding"/>
    <property type="evidence" value="ECO:0007669"/>
    <property type="project" value="UniProtKB-UniRule"/>
</dbReference>
<evidence type="ECO:0000256" key="2">
    <source>
        <dbReference type="SAM" id="Phobius"/>
    </source>
</evidence>
<keyword evidence="2" id="KW-1133">Transmembrane helix</keyword>
<dbReference type="Proteomes" id="UP000005408">
    <property type="component" value="Unassembled WGS sequence"/>
</dbReference>
<dbReference type="Gene3D" id="3.40.50.410">
    <property type="entry name" value="von Willebrand factor, type A domain"/>
    <property type="match status" value="1"/>
</dbReference>
<dbReference type="InterPro" id="IPR002126">
    <property type="entry name" value="Cadherin-like_dom"/>
</dbReference>
<keyword evidence="1" id="KW-0106">Calcium</keyword>
<feature type="chain" id="PRO_5042431039" description="VWFA domain-containing protein" evidence="3">
    <location>
        <begin position="22"/>
        <end position="648"/>
    </location>
</feature>
<dbReference type="GO" id="GO:0016020">
    <property type="term" value="C:membrane"/>
    <property type="evidence" value="ECO:0007669"/>
    <property type="project" value="InterPro"/>
</dbReference>
<keyword evidence="7" id="KW-1185">Reference proteome</keyword>
<accession>A0A8W8J9A8</accession>
<dbReference type="AlphaFoldDB" id="A0A8W8J9A8"/>
<dbReference type="PROSITE" id="PS50268">
    <property type="entry name" value="CADHERIN_2"/>
    <property type="match status" value="1"/>
</dbReference>
<dbReference type="GO" id="GO:0007156">
    <property type="term" value="P:homophilic cell adhesion via plasma membrane adhesion molecules"/>
    <property type="evidence" value="ECO:0007669"/>
    <property type="project" value="InterPro"/>
</dbReference>
<organism evidence="6 7">
    <name type="scientific">Magallana gigas</name>
    <name type="common">Pacific oyster</name>
    <name type="synonym">Crassostrea gigas</name>
    <dbReference type="NCBI Taxonomy" id="29159"/>
    <lineage>
        <taxon>Eukaryota</taxon>
        <taxon>Metazoa</taxon>
        <taxon>Spiralia</taxon>
        <taxon>Lophotrochozoa</taxon>
        <taxon>Mollusca</taxon>
        <taxon>Bivalvia</taxon>
        <taxon>Autobranchia</taxon>
        <taxon>Pteriomorphia</taxon>
        <taxon>Ostreida</taxon>
        <taxon>Ostreoidea</taxon>
        <taxon>Ostreidae</taxon>
        <taxon>Magallana</taxon>
    </lineage>
</organism>
<dbReference type="EnsemblMetazoa" id="G17732.2">
    <property type="protein sequence ID" value="G17732.2:cds"/>
    <property type="gene ID" value="G17732"/>
</dbReference>
<feature type="domain" description="Cadherin" evidence="5">
    <location>
        <begin position="469"/>
        <end position="572"/>
    </location>
</feature>
<dbReference type="OMA" id="DAAQMYK"/>
<dbReference type="CDD" id="cd00198">
    <property type="entry name" value="vWFA"/>
    <property type="match status" value="1"/>
</dbReference>
<evidence type="ECO:0000259" key="4">
    <source>
        <dbReference type="PROSITE" id="PS50234"/>
    </source>
</evidence>
<evidence type="ECO:0000313" key="6">
    <source>
        <dbReference type="EnsemblMetazoa" id="G17732.1:cds"/>
    </source>
</evidence>
<evidence type="ECO:0000313" key="7">
    <source>
        <dbReference type="Proteomes" id="UP000005408"/>
    </source>
</evidence>
<reference evidence="6" key="1">
    <citation type="submission" date="2022-08" db="UniProtKB">
        <authorList>
            <consortium name="EnsemblMetazoa"/>
        </authorList>
    </citation>
    <scope>IDENTIFICATION</scope>
    <source>
        <strain evidence="6">05x7-T-G4-1.051#20</strain>
    </source>
</reference>
<dbReference type="InterPro" id="IPR002035">
    <property type="entry name" value="VWF_A"/>
</dbReference>
<feature type="signal peptide" evidence="3">
    <location>
        <begin position="1"/>
        <end position="21"/>
    </location>
</feature>
<feature type="transmembrane region" description="Helical" evidence="2">
    <location>
        <begin position="575"/>
        <end position="604"/>
    </location>
</feature>
<evidence type="ECO:0000259" key="5">
    <source>
        <dbReference type="PROSITE" id="PS50268"/>
    </source>
</evidence>
<dbReference type="EnsemblMetazoa" id="G17732.1">
    <property type="protein sequence ID" value="G17732.1:cds"/>
    <property type="gene ID" value="G17732"/>
</dbReference>
<feature type="domain" description="VWFA" evidence="4">
    <location>
        <begin position="30"/>
        <end position="173"/>
    </location>
</feature>